<comment type="subcellular location">
    <subcellularLocation>
        <location evidence="1">Membrane</location>
        <topology evidence="1">Multi-pass membrane protein</topology>
    </subcellularLocation>
</comment>
<dbReference type="Pfam" id="PF05154">
    <property type="entry name" value="TM2"/>
    <property type="match status" value="1"/>
</dbReference>
<evidence type="ECO:0000313" key="7">
    <source>
        <dbReference type="EMBL" id="AEP36707.1"/>
    </source>
</evidence>
<dbReference type="GO" id="GO:0016020">
    <property type="term" value="C:membrane"/>
    <property type="evidence" value="ECO:0007669"/>
    <property type="project" value="UniProtKB-SubCell"/>
</dbReference>
<reference evidence="7 8" key="2">
    <citation type="journal article" date="2012" name="PLoS ONE">
        <title>Genomic characterization of the taylorella genus.</title>
        <authorList>
            <person name="Hebert L."/>
            <person name="Moumen B."/>
            <person name="Pons N."/>
            <person name="Duquesne F."/>
            <person name="Breuil M.F."/>
            <person name="Goux D."/>
            <person name="Batto J.M."/>
            <person name="Laugier C."/>
            <person name="Renault P."/>
            <person name="Petry S."/>
        </authorList>
    </citation>
    <scope>NUCLEOTIDE SEQUENCE [LARGE SCALE GENOMIC DNA]</scope>
    <source>
        <strain evidence="7 8">MCE3</strain>
    </source>
</reference>
<evidence type="ECO:0000256" key="2">
    <source>
        <dbReference type="ARBA" id="ARBA00022692"/>
    </source>
</evidence>
<dbReference type="InterPro" id="IPR007829">
    <property type="entry name" value="TM2"/>
</dbReference>
<feature type="transmembrane region" description="Helical" evidence="5">
    <location>
        <begin position="31"/>
        <end position="47"/>
    </location>
</feature>
<dbReference type="AlphaFoldDB" id="G4QB86"/>
<dbReference type="eggNOG" id="COG2314">
    <property type="taxonomic scope" value="Bacteria"/>
</dbReference>
<evidence type="ECO:0000259" key="6">
    <source>
        <dbReference type="Pfam" id="PF05154"/>
    </source>
</evidence>
<feature type="transmembrane region" description="Helical" evidence="5">
    <location>
        <begin position="59"/>
        <end position="77"/>
    </location>
</feature>
<accession>G4QB86</accession>
<proteinExistence type="predicted"/>
<gene>
    <name evidence="7" type="ordered locus">TASI_0941</name>
</gene>
<keyword evidence="8" id="KW-1185">Reference proteome</keyword>
<feature type="transmembrane region" description="Helical" evidence="5">
    <location>
        <begin position="6"/>
        <end position="24"/>
    </location>
</feature>
<feature type="domain" description="TM2" evidence="6">
    <location>
        <begin position="96"/>
        <end position="143"/>
    </location>
</feature>
<dbReference type="STRING" id="1008459.TASI_0941"/>
<dbReference type="RefSeq" id="WP_014111603.1">
    <property type="nucleotide sequence ID" value="NC_016043.1"/>
</dbReference>
<feature type="transmembrane region" description="Helical" evidence="5">
    <location>
        <begin position="123"/>
        <end position="143"/>
    </location>
</feature>
<keyword evidence="4 5" id="KW-0472">Membrane</keyword>
<organism evidence="7 8">
    <name type="scientific">Taylorella asinigenitalis (strain MCE3)</name>
    <dbReference type="NCBI Taxonomy" id="1008459"/>
    <lineage>
        <taxon>Bacteria</taxon>
        <taxon>Pseudomonadati</taxon>
        <taxon>Pseudomonadota</taxon>
        <taxon>Betaproteobacteria</taxon>
        <taxon>Burkholderiales</taxon>
        <taxon>Alcaligenaceae</taxon>
        <taxon>Taylorella</taxon>
    </lineage>
</organism>
<name>G4QB86_TAYAM</name>
<evidence type="ECO:0000313" key="8">
    <source>
        <dbReference type="Proteomes" id="UP000009284"/>
    </source>
</evidence>
<evidence type="ECO:0000256" key="4">
    <source>
        <dbReference type="ARBA" id="ARBA00023136"/>
    </source>
</evidence>
<sequence length="164" mass="18636">MLPIFIGVIVFLAAILALYLGEGLFSRIVDLLDYLFGGLYDFIVYYYRALYNFIIDNPWKLVIAAIIAVIATIWIVKRQSTVNSNDPRSQVSNVNRKRMAIILALLIGWLGAHRFYLRQVGYGVLYLILSLIFAPLVVLIGIFDAIRFAFMSDTEFNIKYPSAS</sequence>
<protein>
    <recommendedName>
        <fullName evidence="6">TM2 domain-containing protein</fullName>
    </recommendedName>
</protein>
<evidence type="ECO:0000256" key="5">
    <source>
        <dbReference type="SAM" id="Phobius"/>
    </source>
</evidence>
<evidence type="ECO:0000256" key="3">
    <source>
        <dbReference type="ARBA" id="ARBA00022989"/>
    </source>
</evidence>
<evidence type="ECO:0000256" key="1">
    <source>
        <dbReference type="ARBA" id="ARBA00004141"/>
    </source>
</evidence>
<feature type="transmembrane region" description="Helical" evidence="5">
    <location>
        <begin position="98"/>
        <end position="117"/>
    </location>
</feature>
<reference key="1">
    <citation type="submission" date="2011-09" db="EMBL/GenBank/DDBJ databases">
        <title>Genomic characterization of the Taylorella genus.</title>
        <authorList>
            <person name="Hebert L."/>
            <person name="Moumen B."/>
            <person name="Pons N."/>
            <person name="Duquesne F."/>
            <person name="Breuil M.-F."/>
            <person name="Goux D."/>
            <person name="Batto J.-M."/>
            <person name="Renault P."/>
            <person name="Laugier C."/>
            <person name="Petry S."/>
        </authorList>
    </citation>
    <scope>NUCLEOTIDE SEQUENCE</scope>
    <source>
        <strain>MCE3</strain>
    </source>
</reference>
<dbReference type="OrthoDB" id="9816361at2"/>
<dbReference type="Proteomes" id="UP000009284">
    <property type="component" value="Chromosome"/>
</dbReference>
<dbReference type="EMBL" id="CP003059">
    <property type="protein sequence ID" value="AEP36707.1"/>
    <property type="molecule type" value="Genomic_DNA"/>
</dbReference>
<dbReference type="KEGG" id="tas:TASI_0941"/>
<dbReference type="HOGENOM" id="CLU_1593213_0_0_4"/>
<keyword evidence="3 5" id="KW-1133">Transmembrane helix</keyword>
<keyword evidence="2 5" id="KW-0812">Transmembrane</keyword>